<sequence length="94" mass="10665">MAHPPLPISPRNLPLSLLLVFPNPKLFLPKSQAPRTDRSIQRGRRRWRARRRAGSSWAAFRGRPTSASSRRPSAASARSSSLRYPTQPAVRRLR</sequence>
<organism evidence="2">
    <name type="scientific">Arundo donax</name>
    <name type="common">Giant reed</name>
    <name type="synonym">Donax arundinaceus</name>
    <dbReference type="NCBI Taxonomy" id="35708"/>
    <lineage>
        <taxon>Eukaryota</taxon>
        <taxon>Viridiplantae</taxon>
        <taxon>Streptophyta</taxon>
        <taxon>Embryophyta</taxon>
        <taxon>Tracheophyta</taxon>
        <taxon>Spermatophyta</taxon>
        <taxon>Magnoliopsida</taxon>
        <taxon>Liliopsida</taxon>
        <taxon>Poales</taxon>
        <taxon>Poaceae</taxon>
        <taxon>PACMAD clade</taxon>
        <taxon>Arundinoideae</taxon>
        <taxon>Arundineae</taxon>
        <taxon>Arundo</taxon>
    </lineage>
</organism>
<feature type="compositionally biased region" description="Basic residues" evidence="1">
    <location>
        <begin position="41"/>
        <end position="53"/>
    </location>
</feature>
<accession>A0A0A8ZU26</accession>
<name>A0A0A8ZU26_ARUDO</name>
<evidence type="ECO:0000313" key="2">
    <source>
        <dbReference type="EMBL" id="JAD42909.1"/>
    </source>
</evidence>
<feature type="region of interest" description="Disordered" evidence="1">
    <location>
        <begin position="30"/>
        <end position="94"/>
    </location>
</feature>
<proteinExistence type="predicted"/>
<feature type="compositionally biased region" description="Low complexity" evidence="1">
    <location>
        <begin position="54"/>
        <end position="81"/>
    </location>
</feature>
<evidence type="ECO:0000256" key="1">
    <source>
        <dbReference type="SAM" id="MobiDB-lite"/>
    </source>
</evidence>
<dbReference type="AlphaFoldDB" id="A0A0A8ZU26"/>
<reference evidence="2" key="1">
    <citation type="submission" date="2014-09" db="EMBL/GenBank/DDBJ databases">
        <authorList>
            <person name="Magalhaes I.L.F."/>
            <person name="Oliveira U."/>
            <person name="Santos F.R."/>
            <person name="Vidigal T.H.D.A."/>
            <person name="Brescovit A.D."/>
            <person name="Santos A.J."/>
        </authorList>
    </citation>
    <scope>NUCLEOTIDE SEQUENCE</scope>
    <source>
        <tissue evidence="2">Shoot tissue taken approximately 20 cm above the soil surface</tissue>
    </source>
</reference>
<dbReference type="EMBL" id="GBRH01254986">
    <property type="protein sequence ID" value="JAD42909.1"/>
    <property type="molecule type" value="Transcribed_RNA"/>
</dbReference>
<reference evidence="2" key="2">
    <citation type="journal article" date="2015" name="Data Brief">
        <title>Shoot transcriptome of the giant reed, Arundo donax.</title>
        <authorList>
            <person name="Barrero R.A."/>
            <person name="Guerrero F.D."/>
            <person name="Moolhuijzen P."/>
            <person name="Goolsby J.A."/>
            <person name="Tidwell J."/>
            <person name="Bellgard S.E."/>
            <person name="Bellgard M.I."/>
        </authorList>
    </citation>
    <scope>NUCLEOTIDE SEQUENCE</scope>
    <source>
        <tissue evidence="2">Shoot tissue taken approximately 20 cm above the soil surface</tissue>
    </source>
</reference>
<protein>
    <submittedName>
        <fullName evidence="2">Uncharacterized protein</fullName>
    </submittedName>
</protein>